<feature type="transmembrane region" description="Helical" evidence="8">
    <location>
        <begin position="353"/>
        <end position="373"/>
    </location>
</feature>
<feature type="transmembrane region" description="Helical" evidence="8">
    <location>
        <begin position="96"/>
        <end position="125"/>
    </location>
</feature>
<feature type="transmembrane region" description="Helical" evidence="8">
    <location>
        <begin position="379"/>
        <end position="398"/>
    </location>
</feature>
<protein>
    <submittedName>
        <fullName evidence="11">Paraquat-inducible protein A</fullName>
    </submittedName>
</protein>
<dbReference type="OrthoDB" id="9800207at2"/>
<dbReference type="Proteomes" id="UP000027186">
    <property type="component" value="Plasmid AbAZ39_p1"/>
</dbReference>
<keyword evidence="5 8" id="KW-0812">Transmembrane</keyword>
<dbReference type="KEGG" id="abq:ABAZ39_21890"/>
<feature type="transmembrane region" description="Helical" evidence="8">
    <location>
        <begin position="259"/>
        <end position="283"/>
    </location>
</feature>
<evidence type="ECO:0000256" key="1">
    <source>
        <dbReference type="ARBA" id="ARBA00004429"/>
    </source>
</evidence>
<gene>
    <name evidence="9" type="ORF">ABAZ39_21890</name>
    <name evidence="11" type="ORF">C1S70_08330</name>
    <name evidence="10" type="ORF">FH063_004816</name>
</gene>
<dbReference type="Pfam" id="PF04403">
    <property type="entry name" value="PqiA"/>
    <property type="match status" value="2"/>
</dbReference>
<evidence type="ECO:0000313" key="14">
    <source>
        <dbReference type="Proteomes" id="UP000325333"/>
    </source>
</evidence>
<evidence type="ECO:0000313" key="9">
    <source>
        <dbReference type="EMBL" id="AIB14558.1"/>
    </source>
</evidence>
<evidence type="ECO:0000256" key="7">
    <source>
        <dbReference type="ARBA" id="ARBA00023136"/>
    </source>
</evidence>
<dbReference type="Proteomes" id="UP000236268">
    <property type="component" value="Unassembled WGS sequence"/>
</dbReference>
<evidence type="ECO:0000313" key="10">
    <source>
        <dbReference type="EMBL" id="KAA1055841.1"/>
    </source>
</evidence>
<sequence length="427" mass="45994">MTAPDHPILLCHDCGAPHALPPALPGHRAECHRCGAVLRHFRTGGLGHAVALAIASTILFVTANLFPILTFELEGRAQTATLLSGSVALWDGGYEVLGVLVFFVLFLAPLAQVLGTLYVVMPLAAGRTAAPGAAWTFRTVARLRRWAMAEVFLLGLIVAYVKLSDLAELEPGASLAALVAFILVQVWGEASLSPFEVWERIAPQTRVAQAANVDPERLTACHDCHQVVAGPDGGESQGACPRCGARLHHRKPNSLPRGWALISAATILYIPANLLPIMTVVYFGAGQPDTILSGVEALIAAEMWPVALLVFFASITVPVLKLIGLAYLLWTVQRGSPKRQRDRTRLYRLIEGVGRWSMVDIFMISLLAALVQLGTIATIHAELGAVAFAAVVIITMLASESFDPRLIWDAPPRRAQRQDSSMIDAHD</sequence>
<feature type="transmembrane region" description="Helical" evidence="8">
    <location>
        <begin position="303"/>
        <end position="332"/>
    </location>
</feature>
<geneLocation type="plasmid" evidence="11">
    <name>p5unnamed</name>
</geneLocation>
<geneLocation type="plasmid" evidence="9 12">
    <name>AbAZ39_p1</name>
</geneLocation>
<dbReference type="GO" id="GO:0005886">
    <property type="term" value="C:plasma membrane"/>
    <property type="evidence" value="ECO:0007669"/>
    <property type="project" value="UniProtKB-SubCell"/>
</dbReference>
<feature type="transmembrane region" description="Helical" evidence="8">
    <location>
        <begin position="49"/>
        <end position="69"/>
    </location>
</feature>
<accession>A0A2K1G3C9</accession>
<dbReference type="EMBL" id="VEWN01000005">
    <property type="protein sequence ID" value="KAA1055841.1"/>
    <property type="molecule type" value="Genomic_DNA"/>
</dbReference>
<dbReference type="EMBL" id="CP007794">
    <property type="protein sequence ID" value="AIB14558.1"/>
    <property type="molecule type" value="Genomic_DNA"/>
</dbReference>
<dbReference type="AlphaFoldDB" id="A0A2K1G3C9"/>
<keyword evidence="4" id="KW-0997">Cell inner membrane</keyword>
<reference evidence="10 14" key="3">
    <citation type="submission" date="2019-07" db="EMBL/GenBank/DDBJ databases">
        <title>Genome sequencing of the stress-tolerant strain Azospirillum brasilense Az19.</title>
        <authorList>
            <person name="Maroniche G.A."/>
            <person name="Garcia J.E."/>
            <person name="Pagnussat L."/>
            <person name="Amenta M."/>
            <person name="Creus C.M."/>
        </authorList>
    </citation>
    <scope>NUCLEOTIDE SEQUENCE [LARGE SCALE GENOMIC DNA]</scope>
    <source>
        <strain evidence="10 14">Az19</strain>
    </source>
</reference>
<evidence type="ECO:0000256" key="5">
    <source>
        <dbReference type="ARBA" id="ARBA00022692"/>
    </source>
</evidence>
<comment type="subcellular location">
    <subcellularLocation>
        <location evidence="1">Cell inner membrane</location>
        <topology evidence="1">Multi-pass membrane protein</topology>
    </subcellularLocation>
</comment>
<evidence type="ECO:0000256" key="2">
    <source>
        <dbReference type="ARBA" id="ARBA00007555"/>
    </source>
</evidence>
<dbReference type="InterPro" id="IPR005219">
    <property type="entry name" value="PqiA-like_proteobact"/>
</dbReference>
<dbReference type="InterPro" id="IPR051800">
    <property type="entry name" value="PqiA-PqiB_transport"/>
</dbReference>
<keyword evidence="6 8" id="KW-1133">Transmembrane helix</keyword>
<evidence type="ECO:0000313" key="13">
    <source>
        <dbReference type="Proteomes" id="UP000236268"/>
    </source>
</evidence>
<keyword evidence="11" id="KW-0614">Plasmid</keyword>
<feature type="transmembrane region" description="Helical" evidence="8">
    <location>
        <begin position="175"/>
        <end position="192"/>
    </location>
</feature>
<evidence type="ECO:0000256" key="4">
    <source>
        <dbReference type="ARBA" id="ARBA00022519"/>
    </source>
</evidence>
<proteinExistence type="inferred from homology"/>
<evidence type="ECO:0000256" key="8">
    <source>
        <dbReference type="SAM" id="Phobius"/>
    </source>
</evidence>
<dbReference type="InterPro" id="IPR007498">
    <property type="entry name" value="PqiA-like"/>
</dbReference>
<name>A0A2K1G3C9_9PROT</name>
<dbReference type="RefSeq" id="WP_081863195.1">
    <property type="nucleotide sequence ID" value="NZ_CP007794.1"/>
</dbReference>
<evidence type="ECO:0000313" key="11">
    <source>
        <dbReference type="EMBL" id="PNQ99189.1"/>
    </source>
</evidence>
<evidence type="ECO:0000313" key="12">
    <source>
        <dbReference type="Proteomes" id="UP000027186"/>
    </source>
</evidence>
<dbReference type="Proteomes" id="UP000325333">
    <property type="component" value="Unassembled WGS sequence"/>
</dbReference>
<evidence type="ECO:0000256" key="6">
    <source>
        <dbReference type="ARBA" id="ARBA00022989"/>
    </source>
</evidence>
<comment type="similarity">
    <text evidence="2">Belongs to the PqiA family.</text>
</comment>
<keyword evidence="7 8" id="KW-0472">Membrane</keyword>
<keyword evidence="3" id="KW-1003">Cell membrane</keyword>
<evidence type="ECO:0000256" key="3">
    <source>
        <dbReference type="ARBA" id="ARBA00022475"/>
    </source>
</evidence>
<accession>A0A060DTS5</accession>
<dbReference type="PANTHER" id="PTHR30462:SF3">
    <property type="entry name" value="INTERMEMBRANE TRANSPORT PROTEIN PQIA"/>
    <property type="match status" value="1"/>
</dbReference>
<feature type="transmembrane region" description="Helical" evidence="8">
    <location>
        <begin position="146"/>
        <end position="163"/>
    </location>
</feature>
<reference evidence="9 12" key="1">
    <citation type="journal article" date="2014" name="Genome Announc.">
        <title>Complete Genome Sequence of the Model Rhizosphere Strain Azospirillum brasilense Az39, Successfully Applied in Agriculture.</title>
        <authorList>
            <person name="Rivera D."/>
            <person name="Revale S."/>
            <person name="Molina R."/>
            <person name="Gualpa J."/>
            <person name="Puente M."/>
            <person name="Maroniche G."/>
            <person name="Paris G."/>
            <person name="Baker D."/>
            <person name="Clavijo B."/>
            <person name="McLay K."/>
            <person name="Spaepen S."/>
            <person name="Perticari A."/>
            <person name="Vazquez M."/>
            <person name="Wisniewski-Dye F."/>
            <person name="Watkins C."/>
            <person name="Martinez-Abarca F."/>
            <person name="Vanderleyden J."/>
            <person name="Cassan F."/>
        </authorList>
    </citation>
    <scope>NUCLEOTIDE SEQUENCE [LARGE SCALE GENOMIC DNA]</scope>
    <source>
        <strain evidence="9 12">Az39</strain>
        <plasmid evidence="9">AbAZ39_p1</plasmid>
    </source>
</reference>
<organism evidence="11 13">
    <name type="scientific">Azospirillum argentinense</name>
    <dbReference type="NCBI Taxonomy" id="2970906"/>
    <lineage>
        <taxon>Bacteria</taxon>
        <taxon>Pseudomonadati</taxon>
        <taxon>Pseudomonadota</taxon>
        <taxon>Alphaproteobacteria</taxon>
        <taxon>Rhodospirillales</taxon>
        <taxon>Azospirillaceae</taxon>
        <taxon>Azospirillum</taxon>
    </lineage>
</organism>
<reference evidence="11 13" key="2">
    <citation type="submission" date="2018-01" db="EMBL/GenBank/DDBJ databases">
        <title>Whole genome sequence of Azospirillum brasilense REC3 isolated from strawberry roots.</title>
        <authorList>
            <person name="Fontana C.A."/>
            <person name="Salazar S.M."/>
            <person name="Bassi D."/>
            <person name="Puglisi E."/>
            <person name="Lovaisa N.C."/>
            <person name="Toffoli L.M."/>
            <person name="Pedraza R."/>
            <person name="Cocconcelli P.S."/>
        </authorList>
    </citation>
    <scope>NUCLEOTIDE SEQUENCE [LARGE SCALE GENOMIC DNA]</scope>
    <source>
        <strain evidence="11 13">REC3</strain>
        <plasmid evidence="11">p5unnamed</plasmid>
    </source>
</reference>
<dbReference type="NCBIfam" id="TIGR00155">
    <property type="entry name" value="pqiA_fam"/>
    <property type="match status" value="1"/>
</dbReference>
<dbReference type="PANTHER" id="PTHR30462">
    <property type="entry name" value="INTERMEMBRANE TRANSPORT PROTEIN PQIB-RELATED"/>
    <property type="match status" value="1"/>
</dbReference>
<dbReference type="EMBL" id="POWG01000007">
    <property type="protein sequence ID" value="PNQ99189.1"/>
    <property type="molecule type" value="Genomic_DNA"/>
</dbReference>